<evidence type="ECO:0000313" key="3">
    <source>
        <dbReference type="EnsemblMetazoa" id="XP_037874998.1"/>
    </source>
</evidence>
<dbReference type="AlphaFoldDB" id="A0A8R2M686"/>
<dbReference type="GeneID" id="110386854"/>
<keyword evidence="4" id="KW-1185">Reference proteome</keyword>
<evidence type="ECO:0000256" key="2">
    <source>
        <dbReference type="SAM" id="SignalP"/>
    </source>
</evidence>
<evidence type="ECO:0008006" key="5">
    <source>
        <dbReference type="Google" id="ProtNLM"/>
    </source>
</evidence>
<name>A0A8R2M686_BOMMO</name>
<sequence>MARIFLTLAAVCIAVGAAPPGHQHGYPQHAQAQINTLDYYLENPESAQYYEQPQQKRGNGNINHENAPSRLESLEPDSEVELIPGAQLPQQPPQQTPVAPNIPGLLPGQRVFIVHMPVPGYRPGTIGGYQPVYIVAAAAQGNAGFPTNGYQNAVYLDPSGQVVSPTIYSRPVSGAQPNPGLQLGSPLIPNQYFGYQQPILAYQTAPVLQGSDENKGIVRLAQVVGFQGPPVNKDKTTSAMNEQKLSQTSNAKETEQRSPVQSQNA</sequence>
<accession>A0A8R2M686</accession>
<organism evidence="3 4">
    <name type="scientific">Bombyx mori</name>
    <name type="common">Silk moth</name>
    <dbReference type="NCBI Taxonomy" id="7091"/>
    <lineage>
        <taxon>Eukaryota</taxon>
        <taxon>Metazoa</taxon>
        <taxon>Ecdysozoa</taxon>
        <taxon>Arthropoda</taxon>
        <taxon>Hexapoda</taxon>
        <taxon>Insecta</taxon>
        <taxon>Pterygota</taxon>
        <taxon>Neoptera</taxon>
        <taxon>Endopterygota</taxon>
        <taxon>Lepidoptera</taxon>
        <taxon>Glossata</taxon>
        <taxon>Ditrysia</taxon>
        <taxon>Bombycoidea</taxon>
        <taxon>Bombycidae</taxon>
        <taxon>Bombycinae</taxon>
        <taxon>Bombyx</taxon>
    </lineage>
</organism>
<dbReference type="RefSeq" id="XP_037874998.1">
    <property type="nucleotide sequence ID" value="XM_038019070.2"/>
</dbReference>
<evidence type="ECO:0000256" key="1">
    <source>
        <dbReference type="SAM" id="MobiDB-lite"/>
    </source>
</evidence>
<evidence type="ECO:0000313" key="4">
    <source>
        <dbReference type="Proteomes" id="UP000005204"/>
    </source>
</evidence>
<proteinExistence type="predicted"/>
<dbReference type="EnsemblMetazoa" id="XM_038019070.1">
    <property type="protein sequence ID" value="XP_037874998.1"/>
    <property type="gene ID" value="LOC110386854"/>
</dbReference>
<feature type="region of interest" description="Disordered" evidence="1">
    <location>
        <begin position="52"/>
        <end position="78"/>
    </location>
</feature>
<reference evidence="3" key="2">
    <citation type="submission" date="2022-06" db="UniProtKB">
        <authorList>
            <consortium name="EnsemblMetazoa"/>
        </authorList>
    </citation>
    <scope>IDENTIFICATION</scope>
    <source>
        <strain evidence="3">p50T (Dazao)</strain>
    </source>
</reference>
<reference evidence="4" key="1">
    <citation type="journal article" date="2008" name="Insect Biochem. Mol. Biol.">
        <title>The genome of a lepidopteran model insect, the silkworm Bombyx mori.</title>
        <authorList>
            <consortium name="International Silkworm Genome Consortium"/>
        </authorList>
    </citation>
    <scope>NUCLEOTIDE SEQUENCE [LARGE SCALE GENOMIC DNA]</scope>
    <source>
        <strain evidence="4">p50T</strain>
    </source>
</reference>
<protein>
    <recommendedName>
        <fullName evidence="5">Cuticle protein</fullName>
    </recommendedName>
</protein>
<feature type="chain" id="PRO_5035944774" description="Cuticle protein" evidence="2">
    <location>
        <begin position="18"/>
        <end position="265"/>
    </location>
</feature>
<dbReference type="KEGG" id="bmor:110386854"/>
<feature type="compositionally biased region" description="Polar residues" evidence="1">
    <location>
        <begin position="52"/>
        <end position="66"/>
    </location>
</feature>
<keyword evidence="2" id="KW-0732">Signal</keyword>
<feature type="region of interest" description="Disordered" evidence="1">
    <location>
        <begin position="228"/>
        <end position="265"/>
    </location>
</feature>
<feature type="signal peptide" evidence="2">
    <location>
        <begin position="1"/>
        <end position="17"/>
    </location>
</feature>
<feature type="compositionally biased region" description="Polar residues" evidence="1">
    <location>
        <begin position="237"/>
        <end position="265"/>
    </location>
</feature>
<dbReference type="Proteomes" id="UP000005204">
    <property type="component" value="Unassembled WGS sequence"/>
</dbReference>